<dbReference type="Gene3D" id="3.20.20.70">
    <property type="entry name" value="Aldolase class I"/>
    <property type="match status" value="1"/>
</dbReference>
<dbReference type="GO" id="GO:0046872">
    <property type="term" value="F:metal ion binding"/>
    <property type="evidence" value="ECO:0007669"/>
    <property type="project" value="UniProtKB-KW"/>
</dbReference>
<dbReference type="STRING" id="52689.AKG39_02785"/>
<proteinExistence type="predicted"/>
<dbReference type="GO" id="GO:0051536">
    <property type="term" value="F:iron-sulfur cluster binding"/>
    <property type="evidence" value="ECO:0007669"/>
    <property type="project" value="UniProtKB-KW"/>
</dbReference>
<dbReference type="InterPro" id="IPR007197">
    <property type="entry name" value="rSAM"/>
</dbReference>
<dbReference type="EMBL" id="LGYO01000007">
    <property type="protein sequence ID" value="KNZ43095.1"/>
    <property type="molecule type" value="Genomic_DNA"/>
</dbReference>
<keyword evidence="1" id="KW-0949">S-adenosyl-L-methionine</keyword>
<evidence type="ECO:0000259" key="5">
    <source>
        <dbReference type="PROSITE" id="PS51918"/>
    </source>
</evidence>
<dbReference type="SUPFAM" id="SSF102114">
    <property type="entry name" value="Radical SAM enzymes"/>
    <property type="match status" value="1"/>
</dbReference>
<dbReference type="SFLD" id="SFLDS00029">
    <property type="entry name" value="Radical_SAM"/>
    <property type="match status" value="1"/>
</dbReference>
<dbReference type="PANTHER" id="PTHR43524">
    <property type="entry name" value="RADICAL SAM SUPERFAMILY PROTEIN"/>
    <property type="match status" value="1"/>
</dbReference>
<dbReference type="CDD" id="cd01335">
    <property type="entry name" value="Radical_SAM"/>
    <property type="match status" value="1"/>
</dbReference>
<evidence type="ECO:0000256" key="3">
    <source>
        <dbReference type="ARBA" id="ARBA00023004"/>
    </source>
</evidence>
<dbReference type="AlphaFoldDB" id="A0A0L6U5M6"/>
<dbReference type="PANTHER" id="PTHR43524:SF1">
    <property type="entry name" value="RADICAL SAM SUPERFAMILY PROTEIN"/>
    <property type="match status" value="1"/>
</dbReference>
<dbReference type="Pfam" id="PF04055">
    <property type="entry name" value="Radical_SAM"/>
    <property type="match status" value="1"/>
</dbReference>
<evidence type="ECO:0000256" key="2">
    <source>
        <dbReference type="ARBA" id="ARBA00022723"/>
    </source>
</evidence>
<dbReference type="InterPro" id="IPR058240">
    <property type="entry name" value="rSAM_sf"/>
</dbReference>
<name>A0A0L6U5M6_9FIRM</name>
<dbReference type="RefSeq" id="WP_050738834.1">
    <property type="nucleotide sequence ID" value="NZ_LGYO01000007.1"/>
</dbReference>
<organism evidence="6 7">
    <name type="scientific">Acetobacterium bakii</name>
    <dbReference type="NCBI Taxonomy" id="52689"/>
    <lineage>
        <taxon>Bacteria</taxon>
        <taxon>Bacillati</taxon>
        <taxon>Bacillota</taxon>
        <taxon>Clostridia</taxon>
        <taxon>Eubacteriales</taxon>
        <taxon>Eubacteriaceae</taxon>
        <taxon>Acetobacterium</taxon>
    </lineage>
</organism>
<dbReference type="Proteomes" id="UP000036873">
    <property type="component" value="Unassembled WGS sequence"/>
</dbReference>
<protein>
    <submittedName>
        <fullName evidence="6">Radical SAM protein</fullName>
    </submittedName>
</protein>
<sequence length="357" mass="39401">MNLNKMMDQGIAQIMTTARRFYLNNAKGRAFLMGILPEMVKSTTRRKLQEKEGLHVPPFLIASITSQCNLHCAGCYARAGGGCGTTISKANMEADQWGNIFDQASRLGVAFILLAGGEPFLRRDILELAGEYPNVIFPIFTNGTMLDEETIELLNTHRNLIPILSIEGNARETDARRGTGTHEQIEAVMAALKKRKILFGTSITVTKENMALVTENEFLSALEDKGCGVTLYVEYVPAEAGTDYLVLEQAEIKQLQAICLKLRKSFRRMVILSFPGDEEEMGGCLASGRGFFHINPYGDAEPCPFSPHAKQNLTSDSMEAILRSQYFADLREIAVRAGNHGGCTLFEVSDQVESLFA</sequence>
<dbReference type="InterPro" id="IPR013785">
    <property type="entry name" value="Aldolase_TIM"/>
</dbReference>
<feature type="domain" description="Radical SAM core" evidence="5">
    <location>
        <begin position="54"/>
        <end position="267"/>
    </location>
</feature>
<dbReference type="PROSITE" id="PS51918">
    <property type="entry name" value="RADICAL_SAM"/>
    <property type="match status" value="1"/>
</dbReference>
<keyword evidence="7" id="KW-1185">Reference proteome</keyword>
<keyword evidence="4" id="KW-0411">Iron-sulfur</keyword>
<dbReference type="OrthoDB" id="9782387at2"/>
<evidence type="ECO:0000313" key="7">
    <source>
        <dbReference type="Proteomes" id="UP000036873"/>
    </source>
</evidence>
<keyword evidence="2" id="KW-0479">Metal-binding</keyword>
<keyword evidence="3" id="KW-0408">Iron</keyword>
<gene>
    <name evidence="6" type="ORF">AKG39_02785</name>
</gene>
<comment type="caution">
    <text evidence="6">The sequence shown here is derived from an EMBL/GenBank/DDBJ whole genome shotgun (WGS) entry which is preliminary data.</text>
</comment>
<evidence type="ECO:0000256" key="1">
    <source>
        <dbReference type="ARBA" id="ARBA00022691"/>
    </source>
</evidence>
<evidence type="ECO:0000256" key="4">
    <source>
        <dbReference type="ARBA" id="ARBA00023014"/>
    </source>
</evidence>
<dbReference type="PATRIC" id="fig|52689.4.peg.3480"/>
<dbReference type="SFLD" id="SFLDG01067">
    <property type="entry name" value="SPASM/twitch_domain_containing"/>
    <property type="match status" value="1"/>
</dbReference>
<accession>A0A0L6U5M6</accession>
<dbReference type="GO" id="GO:0003824">
    <property type="term" value="F:catalytic activity"/>
    <property type="evidence" value="ECO:0007669"/>
    <property type="project" value="InterPro"/>
</dbReference>
<evidence type="ECO:0000313" key="6">
    <source>
        <dbReference type="EMBL" id="KNZ43095.1"/>
    </source>
</evidence>
<reference evidence="7" key="1">
    <citation type="submission" date="2015-07" db="EMBL/GenBank/DDBJ databases">
        <title>Draft genome sequence of Acetobacterium bakii DSM 8293, a potential psychrophilic chemical producer through syngas fermentation.</title>
        <authorList>
            <person name="Song Y."/>
            <person name="Hwang S."/>
            <person name="Cho B.-K."/>
        </authorList>
    </citation>
    <scope>NUCLEOTIDE SEQUENCE [LARGE SCALE GENOMIC DNA]</scope>
    <source>
        <strain evidence="7">DSM 8239</strain>
    </source>
</reference>